<evidence type="ECO:0000313" key="4">
    <source>
        <dbReference type="Proteomes" id="UP000696485"/>
    </source>
</evidence>
<evidence type="ECO:0000256" key="2">
    <source>
        <dbReference type="SAM" id="MobiDB-lite"/>
    </source>
</evidence>
<dbReference type="Proteomes" id="UP000696485">
    <property type="component" value="Unassembled WGS sequence"/>
</dbReference>
<dbReference type="PANTHER" id="PTHR12558:SF50">
    <property type="entry name" value="ASSEMBLY CHAPERONE OF RPL4-RELATED"/>
    <property type="match status" value="1"/>
</dbReference>
<dbReference type="CDD" id="cd24142">
    <property type="entry name" value="ACL4-like"/>
    <property type="match status" value="1"/>
</dbReference>
<evidence type="ECO:0000313" key="3">
    <source>
        <dbReference type="EMBL" id="KAF9334437.1"/>
    </source>
</evidence>
<comment type="caution">
    <text evidence="3">The sequence shown here is derived from an EMBL/GenBank/DDBJ whole genome shotgun (WGS) entry which is preliminary data.</text>
</comment>
<proteinExistence type="predicted"/>
<dbReference type="SUPFAM" id="SSF48452">
    <property type="entry name" value="TPR-like"/>
    <property type="match status" value="1"/>
</dbReference>
<dbReference type="InterPro" id="IPR011990">
    <property type="entry name" value="TPR-like_helical_dom_sf"/>
</dbReference>
<accession>A0A9P5SNJ0</accession>
<dbReference type="EMBL" id="JAAAUY010000148">
    <property type="protein sequence ID" value="KAF9334437.1"/>
    <property type="molecule type" value="Genomic_DNA"/>
</dbReference>
<name>A0A9P5SNJ0_9FUNG</name>
<gene>
    <name evidence="3" type="ORF">BG006_002146</name>
</gene>
<dbReference type="InterPro" id="IPR019734">
    <property type="entry name" value="TPR_rpt"/>
</dbReference>
<organism evidence="3 4">
    <name type="scientific">Podila minutissima</name>
    <dbReference type="NCBI Taxonomy" id="64525"/>
    <lineage>
        <taxon>Eukaryota</taxon>
        <taxon>Fungi</taxon>
        <taxon>Fungi incertae sedis</taxon>
        <taxon>Mucoromycota</taxon>
        <taxon>Mortierellomycotina</taxon>
        <taxon>Mortierellomycetes</taxon>
        <taxon>Mortierellales</taxon>
        <taxon>Mortierellaceae</taxon>
        <taxon>Podila</taxon>
    </lineage>
</organism>
<evidence type="ECO:0008006" key="5">
    <source>
        <dbReference type="Google" id="ProtNLM"/>
    </source>
</evidence>
<feature type="region of interest" description="Disordered" evidence="2">
    <location>
        <begin position="1"/>
        <end position="20"/>
    </location>
</feature>
<keyword evidence="1" id="KW-0802">TPR repeat</keyword>
<evidence type="ECO:0000256" key="1">
    <source>
        <dbReference type="ARBA" id="ARBA00022803"/>
    </source>
</evidence>
<dbReference type="GO" id="GO:0051301">
    <property type="term" value="P:cell division"/>
    <property type="evidence" value="ECO:0007669"/>
    <property type="project" value="TreeGrafter"/>
</dbReference>
<sequence>MGKIQRTKIGAKPPSNGGAATPTYTVGDLLSQAQQAVDRFEFELAHQFAMRALQLDSKSVPALDAAGSIEMELELFNEAKEHFLESVRIQPNTGYSKFMYLGQMTEQLEAIEYFQQGVNLMLAERSTMPVDLTTGSAYLALSNKISSALCSMTDIYLTDCCFEPNAESQCETYLAQALQIEPITPEVYQTLASVRLSQQRVDEAKAALAQGLAIWLGSDPTAEDGPTPDYETRLALVKLLLETAMYDEAFTVLNGLIEENDQVPDTLYLFGWANYIAAEEVDENAPNADEERREQLENAREALNACVKLWHVTESTDQPLLQHTQELLETITQVIGPEVEQEEIEGGEIEYEDDEDEEMN</sequence>
<reference evidence="3" key="1">
    <citation type="journal article" date="2020" name="Fungal Divers.">
        <title>Resolving the Mortierellaceae phylogeny through synthesis of multi-gene phylogenetics and phylogenomics.</title>
        <authorList>
            <person name="Vandepol N."/>
            <person name="Liber J."/>
            <person name="Desiro A."/>
            <person name="Na H."/>
            <person name="Kennedy M."/>
            <person name="Barry K."/>
            <person name="Grigoriev I.V."/>
            <person name="Miller A.N."/>
            <person name="O'Donnell K."/>
            <person name="Stajich J.E."/>
            <person name="Bonito G."/>
        </authorList>
    </citation>
    <scope>NUCLEOTIDE SEQUENCE</scope>
    <source>
        <strain evidence="3">NVP1</strain>
    </source>
</reference>
<dbReference type="Gene3D" id="1.25.40.10">
    <property type="entry name" value="Tetratricopeptide repeat domain"/>
    <property type="match status" value="1"/>
</dbReference>
<dbReference type="AlphaFoldDB" id="A0A9P5SNJ0"/>
<protein>
    <recommendedName>
        <fullName evidence="5">TPR-like protein</fullName>
    </recommendedName>
</protein>
<dbReference type="Pfam" id="PF13181">
    <property type="entry name" value="TPR_8"/>
    <property type="match status" value="1"/>
</dbReference>
<dbReference type="GO" id="GO:0005680">
    <property type="term" value="C:anaphase-promoting complex"/>
    <property type="evidence" value="ECO:0007669"/>
    <property type="project" value="UniProtKB-ARBA"/>
</dbReference>
<dbReference type="PANTHER" id="PTHR12558">
    <property type="entry name" value="CELL DIVISION CYCLE 16,23,27"/>
    <property type="match status" value="1"/>
</dbReference>
<keyword evidence="4" id="KW-1185">Reference proteome</keyword>